<dbReference type="AlphaFoldDB" id="A0A6N7Y4T3"/>
<evidence type="ECO:0000256" key="1">
    <source>
        <dbReference type="SAM" id="SignalP"/>
    </source>
</evidence>
<organism evidence="2 3">
    <name type="scientific">Tissierella pigra</name>
    <dbReference type="NCBI Taxonomy" id="2607614"/>
    <lineage>
        <taxon>Bacteria</taxon>
        <taxon>Bacillati</taxon>
        <taxon>Bacillota</taxon>
        <taxon>Tissierellia</taxon>
        <taxon>Tissierellales</taxon>
        <taxon>Tissierellaceae</taxon>
        <taxon>Tissierella</taxon>
    </lineage>
</organism>
<protein>
    <recommendedName>
        <fullName evidence="4">Glycine zipper domain-containing protein</fullName>
    </recommendedName>
</protein>
<evidence type="ECO:0008006" key="4">
    <source>
        <dbReference type="Google" id="ProtNLM"/>
    </source>
</evidence>
<reference evidence="2 3" key="1">
    <citation type="submission" date="2019-09" db="EMBL/GenBank/DDBJ databases">
        <title>In-depth cultivation of the pig gut microbiome towards novel bacterial diversity and tailored functional studies.</title>
        <authorList>
            <person name="Wylensek D."/>
            <person name="Hitch T.C.A."/>
            <person name="Clavel T."/>
        </authorList>
    </citation>
    <scope>NUCLEOTIDE SEQUENCE [LARGE SCALE GENOMIC DNA]</scope>
    <source>
        <strain evidence="2 3">WCA3-693-APC-4?</strain>
    </source>
</reference>
<name>A0A6N7Y4T3_9FIRM</name>
<sequence length="247" mass="28069">MKNKRFITLILAMVIILVPISTTAQEIEVYSNKDITILNDDIYNLIYTQKTDDGLYKIVEHMTEDLKNVESNFYKLNIETNEFEHKKYIESKISDDSILRVITENGITVYETYDISDCFDLNYNEENGKGSIRINAYDDWHTTKRSGDSYIGNATISATIQALGTLIGGLIGSALGMPISGGAVGTYLGTIAEKIVMRNVKTVYYESTVRWKYRYPRYDYDSTTYFYDESGGYLGTSYDDGSLIINM</sequence>
<feature type="chain" id="PRO_5039719777" description="Glycine zipper domain-containing protein" evidence="1">
    <location>
        <begin position="25"/>
        <end position="247"/>
    </location>
</feature>
<feature type="signal peptide" evidence="1">
    <location>
        <begin position="1"/>
        <end position="24"/>
    </location>
</feature>
<accession>A0A6N7Y4T3</accession>
<gene>
    <name evidence="2" type="ORF">FYJ83_18535</name>
</gene>
<comment type="caution">
    <text evidence="2">The sequence shown here is derived from an EMBL/GenBank/DDBJ whole genome shotgun (WGS) entry which is preliminary data.</text>
</comment>
<evidence type="ECO:0000313" key="2">
    <source>
        <dbReference type="EMBL" id="MSU03458.1"/>
    </source>
</evidence>
<keyword evidence="1" id="KW-0732">Signal</keyword>
<dbReference type="EMBL" id="VUNQ01000076">
    <property type="protein sequence ID" value="MSU03458.1"/>
    <property type="molecule type" value="Genomic_DNA"/>
</dbReference>
<dbReference type="Proteomes" id="UP000469523">
    <property type="component" value="Unassembled WGS sequence"/>
</dbReference>
<keyword evidence="3" id="KW-1185">Reference proteome</keyword>
<proteinExistence type="predicted"/>
<dbReference type="RefSeq" id="WP_154443014.1">
    <property type="nucleotide sequence ID" value="NZ_JAHLPJ010000001.1"/>
</dbReference>
<evidence type="ECO:0000313" key="3">
    <source>
        <dbReference type="Proteomes" id="UP000469523"/>
    </source>
</evidence>